<comment type="subcellular location">
    <subcellularLocation>
        <location evidence="1">Cell membrane</location>
        <topology evidence="1">Multi-pass membrane protein</topology>
    </subcellularLocation>
</comment>
<feature type="transmembrane region" description="Helical" evidence="7">
    <location>
        <begin position="254"/>
        <end position="273"/>
    </location>
</feature>
<sequence>MKLHNLIFFGMAAGLVVGVLLWLPVKDLDATQAMPDWFIMSVWWLNLFGTTLFMGALKMIIAPLIFASIVAGVTSLPDMKELGAIGWKTLAYYAITTTIAVAIGLAAVLTIQPGKKAASVEERELRIAELKRLQVEYEAGVNRPALDEKGGATLDYSLWLAAHEGEKQTAATTRDKYQSLLSAKTRTPGMIFKEDIIQPILMNPFASLSSMNALGIIFFALLLGVACTVVGGTVSGQVIAFFQGLNAVMMKITMWLMQISPLALGCIVAELVAEKGLSVFVSLGWYCGTVIGGILVHLGVLVAIAALIAWIEVQEKDRIAERRSDLRRREKRQLAGKSKTTLALIKRSRYLTSIMLLVVLTTVASTLVDYQFNAVAEKNYQGMV</sequence>
<feature type="non-terminal residue" evidence="8">
    <location>
        <position position="384"/>
    </location>
</feature>
<organism evidence="8">
    <name type="scientific">marine sediment metagenome</name>
    <dbReference type="NCBI Taxonomy" id="412755"/>
    <lineage>
        <taxon>unclassified sequences</taxon>
        <taxon>metagenomes</taxon>
        <taxon>ecological metagenomes</taxon>
    </lineage>
</organism>
<dbReference type="PANTHER" id="PTHR42865:SF7">
    <property type="entry name" value="PROTON_GLUTAMATE-ASPARTATE SYMPORTER"/>
    <property type="match status" value="1"/>
</dbReference>
<evidence type="ECO:0000256" key="2">
    <source>
        <dbReference type="ARBA" id="ARBA00022448"/>
    </source>
</evidence>
<keyword evidence="6 7" id="KW-0472">Membrane</keyword>
<evidence type="ECO:0000256" key="6">
    <source>
        <dbReference type="ARBA" id="ARBA00023136"/>
    </source>
</evidence>
<feature type="transmembrane region" description="Helical" evidence="7">
    <location>
        <begin position="6"/>
        <end position="25"/>
    </location>
</feature>
<name>A0A0F8Z8P7_9ZZZZ</name>
<keyword evidence="2" id="KW-0813">Transport</keyword>
<feature type="transmembrane region" description="Helical" evidence="7">
    <location>
        <begin position="213"/>
        <end position="242"/>
    </location>
</feature>
<feature type="transmembrane region" description="Helical" evidence="7">
    <location>
        <begin position="285"/>
        <end position="313"/>
    </location>
</feature>
<feature type="transmembrane region" description="Helical" evidence="7">
    <location>
        <begin position="90"/>
        <end position="111"/>
    </location>
</feature>
<accession>A0A0F8Z8P7</accession>
<evidence type="ECO:0000256" key="7">
    <source>
        <dbReference type="SAM" id="Phobius"/>
    </source>
</evidence>
<dbReference type="InterPro" id="IPR036458">
    <property type="entry name" value="Na:dicarbo_symporter_sf"/>
</dbReference>
<dbReference type="InterPro" id="IPR001991">
    <property type="entry name" value="Na-dicarboxylate_symporter"/>
</dbReference>
<dbReference type="GO" id="GO:0015293">
    <property type="term" value="F:symporter activity"/>
    <property type="evidence" value="ECO:0007669"/>
    <property type="project" value="UniProtKB-KW"/>
</dbReference>
<keyword evidence="5 7" id="KW-1133">Transmembrane helix</keyword>
<evidence type="ECO:0000313" key="8">
    <source>
        <dbReference type="EMBL" id="KKK90118.1"/>
    </source>
</evidence>
<dbReference type="GO" id="GO:0005886">
    <property type="term" value="C:plasma membrane"/>
    <property type="evidence" value="ECO:0007669"/>
    <property type="project" value="UniProtKB-SubCell"/>
</dbReference>
<keyword evidence="4 7" id="KW-0812">Transmembrane</keyword>
<dbReference type="PRINTS" id="PR00173">
    <property type="entry name" value="EDTRNSPORT"/>
</dbReference>
<dbReference type="PANTHER" id="PTHR42865">
    <property type="entry name" value="PROTON/GLUTAMATE-ASPARTATE SYMPORTER"/>
    <property type="match status" value="1"/>
</dbReference>
<feature type="transmembrane region" description="Helical" evidence="7">
    <location>
        <begin position="350"/>
        <end position="368"/>
    </location>
</feature>
<dbReference type="Gene3D" id="1.10.3860.10">
    <property type="entry name" value="Sodium:dicarboxylate symporter"/>
    <property type="match status" value="1"/>
</dbReference>
<evidence type="ECO:0000256" key="3">
    <source>
        <dbReference type="ARBA" id="ARBA00022475"/>
    </source>
</evidence>
<dbReference type="EMBL" id="LAZR01049235">
    <property type="protein sequence ID" value="KKK90118.1"/>
    <property type="molecule type" value="Genomic_DNA"/>
</dbReference>
<feature type="transmembrane region" description="Helical" evidence="7">
    <location>
        <begin position="37"/>
        <end position="54"/>
    </location>
</feature>
<protein>
    <submittedName>
        <fullName evidence="8">Uncharacterized protein</fullName>
    </submittedName>
</protein>
<dbReference type="AlphaFoldDB" id="A0A0F8Z8P7"/>
<keyword evidence="3" id="KW-1003">Cell membrane</keyword>
<reference evidence="8" key="1">
    <citation type="journal article" date="2015" name="Nature">
        <title>Complex archaea that bridge the gap between prokaryotes and eukaryotes.</title>
        <authorList>
            <person name="Spang A."/>
            <person name="Saw J.H."/>
            <person name="Jorgensen S.L."/>
            <person name="Zaremba-Niedzwiedzka K."/>
            <person name="Martijn J."/>
            <person name="Lind A.E."/>
            <person name="van Eijk R."/>
            <person name="Schleper C."/>
            <person name="Guy L."/>
            <person name="Ettema T.J."/>
        </authorList>
    </citation>
    <scope>NUCLEOTIDE SEQUENCE</scope>
</reference>
<dbReference type="SUPFAM" id="SSF118215">
    <property type="entry name" value="Proton glutamate symport protein"/>
    <property type="match status" value="2"/>
</dbReference>
<evidence type="ECO:0000256" key="1">
    <source>
        <dbReference type="ARBA" id="ARBA00004651"/>
    </source>
</evidence>
<comment type="caution">
    <text evidence="8">The sequence shown here is derived from an EMBL/GenBank/DDBJ whole genome shotgun (WGS) entry which is preliminary data.</text>
</comment>
<dbReference type="GO" id="GO:0006835">
    <property type="term" value="P:dicarboxylic acid transport"/>
    <property type="evidence" value="ECO:0007669"/>
    <property type="project" value="TreeGrafter"/>
</dbReference>
<gene>
    <name evidence="8" type="ORF">LCGC14_2726290</name>
</gene>
<evidence type="ECO:0000256" key="5">
    <source>
        <dbReference type="ARBA" id="ARBA00022989"/>
    </source>
</evidence>
<dbReference type="Pfam" id="PF00375">
    <property type="entry name" value="SDF"/>
    <property type="match status" value="2"/>
</dbReference>
<evidence type="ECO:0000256" key="4">
    <source>
        <dbReference type="ARBA" id="ARBA00022692"/>
    </source>
</evidence>
<proteinExistence type="predicted"/>